<keyword evidence="3" id="KW-0328">Glycosyltransferase</keyword>
<dbReference type="Gene3D" id="3.40.50.2000">
    <property type="entry name" value="Glycogen Phosphorylase B"/>
    <property type="match status" value="2"/>
</dbReference>
<dbReference type="SUPFAM" id="SSF53756">
    <property type="entry name" value="UDP-Glycosyltransferase/glycogen phosphorylase"/>
    <property type="match status" value="1"/>
</dbReference>
<name>A0A644XJZ5_9ZZZZ</name>
<evidence type="ECO:0000259" key="2">
    <source>
        <dbReference type="Pfam" id="PF13439"/>
    </source>
</evidence>
<evidence type="ECO:0000313" key="3">
    <source>
        <dbReference type="EMBL" id="MPM16512.1"/>
    </source>
</evidence>
<gene>
    <name evidence="3" type="primary">mshA_51</name>
    <name evidence="3" type="ORF">SDC9_62893</name>
</gene>
<protein>
    <submittedName>
        <fullName evidence="3">D-inositol-3-phosphate glycosyltransferase</fullName>
        <ecNumber evidence="3">2.4.1.250</ecNumber>
    </submittedName>
</protein>
<dbReference type="InterPro" id="IPR028098">
    <property type="entry name" value="Glyco_trans_4-like_N"/>
</dbReference>
<dbReference type="PANTHER" id="PTHR12526">
    <property type="entry name" value="GLYCOSYLTRANSFERASE"/>
    <property type="match status" value="1"/>
</dbReference>
<dbReference type="Pfam" id="PF13439">
    <property type="entry name" value="Glyco_transf_4"/>
    <property type="match status" value="1"/>
</dbReference>
<dbReference type="EMBL" id="VSSQ01002627">
    <property type="protein sequence ID" value="MPM16512.1"/>
    <property type="molecule type" value="Genomic_DNA"/>
</dbReference>
<dbReference type="Pfam" id="PF00534">
    <property type="entry name" value="Glycos_transf_1"/>
    <property type="match status" value="1"/>
</dbReference>
<proteinExistence type="predicted"/>
<reference evidence="3" key="1">
    <citation type="submission" date="2019-08" db="EMBL/GenBank/DDBJ databases">
        <authorList>
            <person name="Kucharzyk K."/>
            <person name="Murdoch R.W."/>
            <person name="Higgins S."/>
            <person name="Loffler F."/>
        </authorList>
    </citation>
    <scope>NUCLEOTIDE SEQUENCE</scope>
</reference>
<evidence type="ECO:0000259" key="1">
    <source>
        <dbReference type="Pfam" id="PF00534"/>
    </source>
</evidence>
<comment type="caution">
    <text evidence="3">The sequence shown here is derived from an EMBL/GenBank/DDBJ whole genome shotgun (WGS) entry which is preliminary data.</text>
</comment>
<sequence>MRILQLLTDTNIGGAGVCIENYLLGRMGGGEVFAALPKGGKIVRRLKAAGAKVIELDIAGDVSFSRGDIGTIKDLIRCIGPDIVHTHGCLTGRIAARLAGGCKTVYTKHTLGGGGGRAASLVNAAVTDMAVAVSQAAAIELMAAGLPGKKIRVVYNGCRPVPELSRSAARTAFGLTEDDLVTVCVARLEPVKNHTELLKGFEKAAGGCENRKLLLVGGGSLYGKLGGRAIYTGELVDITAAYRAADIFALVSLSENLPLTLIEAMSAGLPCLVTPVGGVPEVADADTALFTGTSAEEIGTGLTQLFEDGALRARLGAAGRSLWEEKFTVEGYARNLDRVYGELVQRG</sequence>
<accession>A0A644XJZ5</accession>
<keyword evidence="3" id="KW-0808">Transferase</keyword>
<dbReference type="InterPro" id="IPR001296">
    <property type="entry name" value="Glyco_trans_1"/>
</dbReference>
<dbReference type="AlphaFoldDB" id="A0A644XJZ5"/>
<feature type="domain" description="Glycosyltransferase subfamily 4-like N-terminal" evidence="2">
    <location>
        <begin position="63"/>
        <end position="157"/>
    </location>
</feature>
<dbReference type="EC" id="2.4.1.250" evidence="3"/>
<organism evidence="3">
    <name type="scientific">bioreactor metagenome</name>
    <dbReference type="NCBI Taxonomy" id="1076179"/>
    <lineage>
        <taxon>unclassified sequences</taxon>
        <taxon>metagenomes</taxon>
        <taxon>ecological metagenomes</taxon>
    </lineage>
</organism>
<feature type="domain" description="Glycosyl transferase family 1" evidence="1">
    <location>
        <begin position="169"/>
        <end position="320"/>
    </location>
</feature>
<dbReference type="PANTHER" id="PTHR12526:SF636">
    <property type="entry name" value="BLL3647 PROTEIN"/>
    <property type="match status" value="1"/>
</dbReference>
<dbReference type="GO" id="GO:0102710">
    <property type="term" value="F:D-inositol-3-phosphate glycosyltransferase activity"/>
    <property type="evidence" value="ECO:0007669"/>
    <property type="project" value="UniProtKB-EC"/>
</dbReference>